<dbReference type="AlphaFoldDB" id="A0A3N4LQI5"/>
<reference evidence="2 3" key="1">
    <citation type="journal article" date="2018" name="Nat. Ecol. Evol.">
        <title>Pezizomycetes genomes reveal the molecular basis of ectomycorrhizal truffle lifestyle.</title>
        <authorList>
            <person name="Murat C."/>
            <person name="Payen T."/>
            <person name="Noel B."/>
            <person name="Kuo A."/>
            <person name="Morin E."/>
            <person name="Chen J."/>
            <person name="Kohler A."/>
            <person name="Krizsan K."/>
            <person name="Balestrini R."/>
            <person name="Da Silva C."/>
            <person name="Montanini B."/>
            <person name="Hainaut M."/>
            <person name="Levati E."/>
            <person name="Barry K.W."/>
            <person name="Belfiori B."/>
            <person name="Cichocki N."/>
            <person name="Clum A."/>
            <person name="Dockter R.B."/>
            <person name="Fauchery L."/>
            <person name="Guy J."/>
            <person name="Iotti M."/>
            <person name="Le Tacon F."/>
            <person name="Lindquist E.A."/>
            <person name="Lipzen A."/>
            <person name="Malagnac F."/>
            <person name="Mello A."/>
            <person name="Molinier V."/>
            <person name="Miyauchi S."/>
            <person name="Poulain J."/>
            <person name="Riccioni C."/>
            <person name="Rubini A."/>
            <person name="Sitrit Y."/>
            <person name="Splivallo R."/>
            <person name="Traeger S."/>
            <person name="Wang M."/>
            <person name="Zifcakova L."/>
            <person name="Wipf D."/>
            <person name="Zambonelli A."/>
            <person name="Paolocci F."/>
            <person name="Nowrousian M."/>
            <person name="Ottonello S."/>
            <person name="Baldrian P."/>
            <person name="Spatafora J.W."/>
            <person name="Henrissat B."/>
            <person name="Nagy L.G."/>
            <person name="Aury J.M."/>
            <person name="Wincker P."/>
            <person name="Grigoriev I.V."/>
            <person name="Bonfante P."/>
            <person name="Martin F.M."/>
        </authorList>
    </citation>
    <scope>NUCLEOTIDE SEQUENCE [LARGE SCALE GENOMIC DNA]</scope>
    <source>
        <strain evidence="2 3">ATCC MYA-4762</strain>
    </source>
</reference>
<sequence>MIQQYHSYLVPVDVPLFLKVMQSPYHTHLHIPTQISRKSVQPSTVPMTAPPILMTRLPRPAHIYTRVVLYVCR</sequence>
<proteinExistence type="predicted"/>
<accession>A0A3N4LQI5</accession>
<name>A0A3N4LQI5_9PEZI</name>
<evidence type="ECO:0000313" key="3">
    <source>
        <dbReference type="Proteomes" id="UP000267821"/>
    </source>
</evidence>
<evidence type="ECO:0000313" key="2">
    <source>
        <dbReference type="EMBL" id="RPB25177.1"/>
    </source>
</evidence>
<evidence type="ECO:0000313" key="1">
    <source>
        <dbReference type="EMBL" id="RPB17954.1"/>
    </source>
</evidence>
<protein>
    <submittedName>
        <fullName evidence="2">Uncharacterized protein</fullName>
    </submittedName>
</protein>
<organism evidence="2 3">
    <name type="scientific">Terfezia boudieri ATCC MYA-4762</name>
    <dbReference type="NCBI Taxonomy" id="1051890"/>
    <lineage>
        <taxon>Eukaryota</taxon>
        <taxon>Fungi</taxon>
        <taxon>Dikarya</taxon>
        <taxon>Ascomycota</taxon>
        <taxon>Pezizomycotina</taxon>
        <taxon>Pezizomycetes</taxon>
        <taxon>Pezizales</taxon>
        <taxon>Pezizaceae</taxon>
        <taxon>Terfezia</taxon>
    </lineage>
</organism>
<dbReference type="EMBL" id="ML121815">
    <property type="protein sequence ID" value="RPB17954.1"/>
    <property type="molecule type" value="Genomic_DNA"/>
</dbReference>
<gene>
    <name evidence="2" type="ORF">L211DRAFT_836484</name>
    <name evidence="1" type="ORF">L211DRAFT_844206</name>
</gene>
<dbReference type="Proteomes" id="UP000267821">
    <property type="component" value="Unassembled WGS sequence"/>
</dbReference>
<keyword evidence="3" id="KW-1185">Reference proteome</keyword>
<dbReference type="EMBL" id="ML121538">
    <property type="protein sequence ID" value="RPB25177.1"/>
    <property type="molecule type" value="Genomic_DNA"/>
</dbReference>